<sequence length="307" mass="35285">MWTPPTPPQDDHDLYIDQCVSFLYEPSVMPESQLPPVYVKKEHKRIRVDPAMTRKIKVRKEEQPRVPRSLFNRPMSALRRDASKLVKLKHHALLKPFKPQPLSAVNRPLMDTTHDQPEWLIHEDWALLQVVQTLLGLPLNLTTSSPAHIPNWDLVAEVVNATSHTYISAKQCKYRYENVIVPREEGRILYDINPRKQKKSKGIYKTKNNRPMRTSQLFLQDNHASLTKQHSDRFEACKAIAAKRTPTLRPTLANPMLKNPKHAAVLAESGINYEQPLSPIQVAANRADRIAKEKRQNVSIVSCDHFS</sequence>
<dbReference type="PANTHER" id="PTHR46459">
    <property type="entry name" value="E1A-BINDING PROTEIN P400-RELATED"/>
    <property type="match status" value="1"/>
</dbReference>
<keyword evidence="2" id="KW-1185">Reference proteome</keyword>
<comment type="caution">
    <text evidence="1">The sequence shown here is derived from an EMBL/GenBank/DDBJ whole genome shotgun (WGS) entry which is preliminary data.</text>
</comment>
<gene>
    <name evidence="1" type="ORF">NP493_12g07040</name>
</gene>
<dbReference type="Proteomes" id="UP001209878">
    <property type="component" value="Unassembled WGS sequence"/>
</dbReference>
<dbReference type="GO" id="GO:0035267">
    <property type="term" value="C:NuA4 histone acetyltransferase complex"/>
    <property type="evidence" value="ECO:0007669"/>
    <property type="project" value="TreeGrafter"/>
</dbReference>
<dbReference type="PANTHER" id="PTHR46459:SF1">
    <property type="entry name" value="E1A-BINDING PROTEIN P400"/>
    <property type="match status" value="1"/>
</dbReference>
<name>A0AAD9PF92_RIDPI</name>
<dbReference type="AlphaFoldDB" id="A0AAD9PF92"/>
<dbReference type="GO" id="GO:0003682">
    <property type="term" value="F:chromatin binding"/>
    <property type="evidence" value="ECO:0007669"/>
    <property type="project" value="TreeGrafter"/>
</dbReference>
<reference evidence="1" key="1">
    <citation type="journal article" date="2023" name="Mol. Biol. Evol.">
        <title>Third-Generation Sequencing Reveals the Adaptive Role of the Epigenome in Three Deep-Sea Polychaetes.</title>
        <authorList>
            <person name="Perez M."/>
            <person name="Aroh O."/>
            <person name="Sun Y."/>
            <person name="Lan Y."/>
            <person name="Juniper S.K."/>
            <person name="Young C.R."/>
            <person name="Angers B."/>
            <person name="Qian P.Y."/>
        </authorList>
    </citation>
    <scope>NUCLEOTIDE SEQUENCE</scope>
    <source>
        <strain evidence="1">R07B-5</strain>
    </source>
</reference>
<dbReference type="GO" id="GO:0000812">
    <property type="term" value="C:Swr1 complex"/>
    <property type="evidence" value="ECO:0007669"/>
    <property type="project" value="TreeGrafter"/>
</dbReference>
<dbReference type="EMBL" id="JAODUO010000012">
    <property type="protein sequence ID" value="KAK2193491.1"/>
    <property type="molecule type" value="Genomic_DNA"/>
</dbReference>
<evidence type="ECO:0008006" key="3">
    <source>
        <dbReference type="Google" id="ProtNLM"/>
    </source>
</evidence>
<protein>
    <recommendedName>
        <fullName evidence="3">Myb-like domain-containing protein</fullName>
    </recommendedName>
</protein>
<proteinExistence type="predicted"/>
<dbReference type="GO" id="GO:0006281">
    <property type="term" value="P:DNA repair"/>
    <property type="evidence" value="ECO:0007669"/>
    <property type="project" value="TreeGrafter"/>
</dbReference>
<organism evidence="1 2">
    <name type="scientific">Ridgeia piscesae</name>
    <name type="common">Tubeworm</name>
    <dbReference type="NCBI Taxonomy" id="27915"/>
    <lineage>
        <taxon>Eukaryota</taxon>
        <taxon>Metazoa</taxon>
        <taxon>Spiralia</taxon>
        <taxon>Lophotrochozoa</taxon>
        <taxon>Annelida</taxon>
        <taxon>Polychaeta</taxon>
        <taxon>Sedentaria</taxon>
        <taxon>Canalipalpata</taxon>
        <taxon>Sabellida</taxon>
        <taxon>Siboglinidae</taxon>
        <taxon>Ridgeia</taxon>
    </lineage>
</organism>
<accession>A0AAD9PF92</accession>
<evidence type="ECO:0000313" key="1">
    <source>
        <dbReference type="EMBL" id="KAK2193491.1"/>
    </source>
</evidence>
<evidence type="ECO:0000313" key="2">
    <source>
        <dbReference type="Proteomes" id="UP001209878"/>
    </source>
</evidence>